<evidence type="ECO:0000313" key="1">
    <source>
        <dbReference type="EMBL" id="AWN07796.1"/>
    </source>
</evidence>
<accession>A0A2U8UUW7</accession>
<keyword evidence="2" id="KW-1185">Reference proteome</keyword>
<gene>
    <name evidence="1" type="primary">125</name>
    <name evidence="1" type="ORF">PBI_HENDRIX_125</name>
</gene>
<dbReference type="RefSeq" id="YP_009802064.1">
    <property type="nucleotide sequence ID" value="NC_047977.1"/>
</dbReference>
<reference evidence="2" key="1">
    <citation type="submission" date="2018-04" db="EMBL/GenBank/DDBJ databases">
        <authorList>
            <person name="Go L.Y."/>
            <person name="Mitchell J.A."/>
        </authorList>
    </citation>
    <scope>NUCLEOTIDE SEQUENCE [LARGE SCALE GENOMIC DNA]</scope>
</reference>
<dbReference type="GeneID" id="54992592"/>
<protein>
    <submittedName>
        <fullName evidence="1">Uncharacterized protein</fullName>
    </submittedName>
</protein>
<name>A0A2U8UUW7_9CAUD</name>
<organism evidence="1 2">
    <name type="scientific">Microbacterium phage Hendrix</name>
    <dbReference type="NCBI Taxonomy" id="2182341"/>
    <lineage>
        <taxon>Viruses</taxon>
        <taxon>Duplodnaviria</taxon>
        <taxon>Heunggongvirae</taxon>
        <taxon>Uroviricota</taxon>
        <taxon>Caudoviricetes</taxon>
        <taxon>Rogerhendrixvirus</taxon>
        <taxon>Rogerhendrixvirus hendrix</taxon>
    </lineage>
</organism>
<evidence type="ECO:0000313" key="2">
    <source>
        <dbReference type="Proteomes" id="UP000247284"/>
    </source>
</evidence>
<dbReference type="KEGG" id="vg:54992592"/>
<proteinExistence type="predicted"/>
<dbReference type="Proteomes" id="UP000247284">
    <property type="component" value="Segment"/>
</dbReference>
<dbReference type="EMBL" id="MH183162">
    <property type="protein sequence ID" value="AWN07796.1"/>
    <property type="molecule type" value="Genomic_DNA"/>
</dbReference>
<sequence>MSFETTVEVRGTKYFAELVRITRTHIGYEDHGIFSMNIDFEGLSGGWGQGLGHRFMTDPIVFHTWIQLIVDHFGPWQDLKGKELYALYEKKNQEIVGLASKSDQSRIFTLGDVDMLIAKAREEYLASVVSE</sequence>